<organism evidence="1 2">
    <name type="scientific">Kribbella soli</name>
    <dbReference type="NCBI Taxonomy" id="1124743"/>
    <lineage>
        <taxon>Bacteria</taxon>
        <taxon>Bacillati</taxon>
        <taxon>Actinomycetota</taxon>
        <taxon>Actinomycetes</taxon>
        <taxon>Propionibacteriales</taxon>
        <taxon>Kribbellaceae</taxon>
        <taxon>Kribbella</taxon>
    </lineage>
</organism>
<evidence type="ECO:0000313" key="1">
    <source>
        <dbReference type="EMBL" id="TCC05683.1"/>
    </source>
</evidence>
<protein>
    <submittedName>
        <fullName evidence="1">Glycoside hydrolase family 76</fullName>
    </submittedName>
</protein>
<name>A0A4R0H6W3_9ACTN</name>
<dbReference type="InterPro" id="IPR005198">
    <property type="entry name" value="Glyco_hydro_76"/>
</dbReference>
<proteinExistence type="predicted"/>
<accession>A0A4R0H6W3</accession>
<sequence>MQRRLSPLGWSTLSVSRAGRREALTALSGATTIRSRNVSNLGEPSRHEASRGDRVNRRVQILKVLTAGAILLAAALVPQPAGAAGGSAGATATARARVAADVLMGSYEPNKAWFPSSWWNSAVALQTIGDYMQRTGDRRYLGQLDNTFEKDKGVFPAGYLSGDPLLGNFTSRAIDDSEWWGLTWIQAYDLTKNRKYLDMAITIAEYVEGYWDPSSCGGGVWWDGERTYKNAVTNGLWIRLTAELHNRLPHDKRWLGRAQEGWNWFTGSGMINSAGLVNDGLKSNCESNGDTVWSYNQGLAIGAGLELWRATRDPELLTTVRRLADAAIAPGGLVTDGVLTEACDAPGRTCDDNGKQFKGIFMRYWTDLADTTHDRRYTDFVAQQAATIWDNNHDAADRLGERWAGATPNVFDWRTQASALSALIAAVPQTPPVRSLSATTDPALPVVMPATGSATHVKVKVDVEATGPVGDRIQAVVQATAPSGWTVTPSRTTVTLTTRGNAVPVATSVDLDVTIPAGTPDGLHSVTASATSGSQLSFTTRSDILIAHTADFDTGTAAETPWLWDADGSQSNGVQNRFADGHSYFVYRFPFPSDTTSASVSLTIDNEFVVQVSGDGQNWTTVATETTPYHDGENKAVRTFDLTPHLGSAKTGYVRISDSFPDDGWGGRVYHVSATYN</sequence>
<dbReference type="EMBL" id="SJJZ01000003">
    <property type="protein sequence ID" value="TCC05683.1"/>
    <property type="molecule type" value="Genomic_DNA"/>
</dbReference>
<dbReference type="Proteomes" id="UP000292346">
    <property type="component" value="Unassembled WGS sequence"/>
</dbReference>
<dbReference type="GO" id="GO:0016787">
    <property type="term" value="F:hydrolase activity"/>
    <property type="evidence" value="ECO:0007669"/>
    <property type="project" value="UniProtKB-KW"/>
</dbReference>
<dbReference type="InterPro" id="IPR053169">
    <property type="entry name" value="MUG_Protein"/>
</dbReference>
<dbReference type="PANTHER" id="PTHR47791:SF3">
    <property type="entry name" value="MEIOTICALLY UP-REGULATED GENE 191 PROTEIN"/>
    <property type="match status" value="1"/>
</dbReference>
<comment type="caution">
    <text evidence="1">The sequence shown here is derived from an EMBL/GenBank/DDBJ whole genome shotgun (WGS) entry which is preliminary data.</text>
</comment>
<dbReference type="Gene3D" id="1.50.10.20">
    <property type="match status" value="1"/>
</dbReference>
<dbReference type="OrthoDB" id="2505409at2"/>
<gene>
    <name evidence="1" type="ORF">E0H45_27125</name>
</gene>
<dbReference type="PANTHER" id="PTHR47791">
    <property type="entry name" value="MEIOTICALLY UP-REGULATED GENE 191 PROTEIN"/>
    <property type="match status" value="1"/>
</dbReference>
<reference evidence="1 2" key="1">
    <citation type="submission" date="2019-02" db="EMBL/GenBank/DDBJ databases">
        <title>Kribbella capetownensis sp. nov. and Kribbella speibonae sp. nov., isolated from soil.</title>
        <authorList>
            <person name="Curtis S.M."/>
            <person name="Norton I."/>
            <person name="Everest G.J."/>
            <person name="Meyers P.R."/>
        </authorList>
    </citation>
    <scope>NUCLEOTIDE SEQUENCE [LARGE SCALE GENOMIC DNA]</scope>
    <source>
        <strain evidence="1 2">KCTC 29219</strain>
    </source>
</reference>
<dbReference type="GO" id="GO:0005975">
    <property type="term" value="P:carbohydrate metabolic process"/>
    <property type="evidence" value="ECO:0007669"/>
    <property type="project" value="InterPro"/>
</dbReference>
<dbReference type="Pfam" id="PF03663">
    <property type="entry name" value="Glyco_hydro_76"/>
    <property type="match status" value="1"/>
</dbReference>
<keyword evidence="2" id="KW-1185">Reference proteome</keyword>
<dbReference type="AlphaFoldDB" id="A0A4R0H6W3"/>
<dbReference type="InterPro" id="IPR008928">
    <property type="entry name" value="6-hairpin_glycosidase_sf"/>
</dbReference>
<dbReference type="Gene3D" id="2.60.120.260">
    <property type="entry name" value="Galactose-binding domain-like"/>
    <property type="match status" value="1"/>
</dbReference>
<keyword evidence="1" id="KW-0378">Hydrolase</keyword>
<dbReference type="SUPFAM" id="SSF48208">
    <property type="entry name" value="Six-hairpin glycosidases"/>
    <property type="match status" value="1"/>
</dbReference>
<evidence type="ECO:0000313" key="2">
    <source>
        <dbReference type="Proteomes" id="UP000292346"/>
    </source>
</evidence>